<keyword evidence="1" id="KW-1133">Transmembrane helix</keyword>
<organism evidence="2 3">
    <name type="scientific">Dokdonia pacifica</name>
    <dbReference type="NCBI Taxonomy" id="1627892"/>
    <lineage>
        <taxon>Bacteria</taxon>
        <taxon>Pseudomonadati</taxon>
        <taxon>Bacteroidota</taxon>
        <taxon>Flavobacteriia</taxon>
        <taxon>Flavobacteriales</taxon>
        <taxon>Flavobacteriaceae</taxon>
        <taxon>Dokdonia</taxon>
    </lineage>
</organism>
<proteinExistence type="predicted"/>
<protein>
    <submittedName>
        <fullName evidence="2">Uncharacterized protein</fullName>
    </submittedName>
</protein>
<evidence type="ECO:0000256" key="1">
    <source>
        <dbReference type="SAM" id="Phobius"/>
    </source>
</evidence>
<feature type="transmembrane region" description="Helical" evidence="1">
    <location>
        <begin position="12"/>
        <end position="35"/>
    </location>
</feature>
<evidence type="ECO:0000313" key="2">
    <source>
        <dbReference type="EMBL" id="SNR92912.1"/>
    </source>
</evidence>
<dbReference type="Proteomes" id="UP000198379">
    <property type="component" value="Unassembled WGS sequence"/>
</dbReference>
<name>A0A239ABZ8_9FLAO</name>
<gene>
    <name evidence="2" type="ORF">SAMN06265376_104300</name>
</gene>
<reference evidence="2 3" key="1">
    <citation type="submission" date="2017-06" db="EMBL/GenBank/DDBJ databases">
        <authorList>
            <person name="Kim H.J."/>
            <person name="Triplett B.A."/>
        </authorList>
    </citation>
    <scope>NUCLEOTIDE SEQUENCE [LARGE SCALE GENOMIC DNA]</scope>
    <source>
        <strain evidence="2 3">DSM 25597</strain>
    </source>
</reference>
<dbReference type="EMBL" id="FZNY01000004">
    <property type="protein sequence ID" value="SNR92912.1"/>
    <property type="molecule type" value="Genomic_DNA"/>
</dbReference>
<evidence type="ECO:0000313" key="3">
    <source>
        <dbReference type="Proteomes" id="UP000198379"/>
    </source>
</evidence>
<keyword evidence="1" id="KW-0812">Transmembrane</keyword>
<keyword evidence="3" id="KW-1185">Reference proteome</keyword>
<dbReference type="AlphaFoldDB" id="A0A239ABZ8"/>
<sequence length="54" mass="5616">MAQESNIDIKAIAFIASAGIAGILLGTFLIAPMVAKAKAKKLEKETTKAVTAKK</sequence>
<keyword evidence="1" id="KW-0472">Membrane</keyword>
<accession>A0A239ABZ8</accession>
<dbReference type="RefSeq" id="WP_179218170.1">
    <property type="nucleotide sequence ID" value="NZ_BMEP01000007.1"/>
</dbReference>